<gene>
    <name evidence="5" type="primary">LOC110801418</name>
</gene>
<evidence type="ECO:0000256" key="3">
    <source>
        <dbReference type="PROSITE-ProRule" id="PRU00708"/>
    </source>
</evidence>
<dbReference type="GeneID" id="110801418"/>
<dbReference type="KEGG" id="soe:110801418"/>
<dbReference type="RefSeq" id="XP_021862475.2">
    <property type="nucleotide sequence ID" value="XM_022006783.2"/>
</dbReference>
<sequence>MSCLIHYFCGVGNIFECFKLLEKMMHAGPTPNVVTYNAVIDGLCKNHLLRTACRVLRQFKHSRTFPDTTTYNILIKTALSAKEYAVAKELFNDLYSQGLEPGAVTYRSLISAICKDGNIRVALELCNWMHADGCKPSVDMYNMILKAMLQKRMFRDVFLLLKDMRINGCEPDDMSYVILKHVFSDDEQKNYFQAKNLPEYGSPGLEGKFRGEIIEGVDDSEGCDISSSKVVEFKIMETQSQQRSFKFDVLCACHGFESFGSKSLVFLADINVNDDLCKNVASANLQET</sequence>
<dbReference type="Gene3D" id="1.25.40.10">
    <property type="entry name" value="Tetratricopeptide repeat domain"/>
    <property type="match status" value="2"/>
</dbReference>
<keyword evidence="2" id="KW-0677">Repeat</keyword>
<dbReference type="AlphaFoldDB" id="A0A9R0J9H8"/>
<dbReference type="Pfam" id="PF13812">
    <property type="entry name" value="PPR_3"/>
    <property type="match status" value="1"/>
</dbReference>
<dbReference type="NCBIfam" id="TIGR00756">
    <property type="entry name" value="PPR"/>
    <property type="match status" value="5"/>
</dbReference>
<evidence type="ECO:0000256" key="1">
    <source>
        <dbReference type="ARBA" id="ARBA00007626"/>
    </source>
</evidence>
<reference evidence="5" key="2">
    <citation type="submission" date="2025-08" db="UniProtKB">
        <authorList>
            <consortium name="RefSeq"/>
        </authorList>
    </citation>
    <scope>IDENTIFICATION</scope>
    <source>
        <tissue evidence="5">Leaf</tissue>
    </source>
</reference>
<dbReference type="InterPro" id="IPR002885">
    <property type="entry name" value="PPR_rpt"/>
</dbReference>
<organism evidence="4 5">
    <name type="scientific">Spinacia oleracea</name>
    <name type="common">Spinach</name>
    <dbReference type="NCBI Taxonomy" id="3562"/>
    <lineage>
        <taxon>Eukaryota</taxon>
        <taxon>Viridiplantae</taxon>
        <taxon>Streptophyta</taxon>
        <taxon>Embryophyta</taxon>
        <taxon>Tracheophyta</taxon>
        <taxon>Spermatophyta</taxon>
        <taxon>Magnoliopsida</taxon>
        <taxon>eudicotyledons</taxon>
        <taxon>Gunneridae</taxon>
        <taxon>Pentapetalae</taxon>
        <taxon>Caryophyllales</taxon>
        <taxon>Chenopodiaceae</taxon>
        <taxon>Chenopodioideae</taxon>
        <taxon>Anserineae</taxon>
        <taxon>Spinacia</taxon>
    </lineage>
</organism>
<dbReference type="Pfam" id="PF13041">
    <property type="entry name" value="PPR_2"/>
    <property type="match status" value="1"/>
</dbReference>
<dbReference type="Proteomes" id="UP000813463">
    <property type="component" value="Chromosome 4"/>
</dbReference>
<feature type="repeat" description="PPR" evidence="3">
    <location>
        <begin position="102"/>
        <end position="136"/>
    </location>
</feature>
<dbReference type="InterPro" id="IPR011990">
    <property type="entry name" value="TPR-like_helical_dom_sf"/>
</dbReference>
<accession>A0A9R0J9H8</accession>
<evidence type="ECO:0000313" key="4">
    <source>
        <dbReference type="Proteomes" id="UP000813463"/>
    </source>
</evidence>
<evidence type="ECO:0000256" key="2">
    <source>
        <dbReference type="ARBA" id="ARBA00022737"/>
    </source>
</evidence>
<dbReference type="Pfam" id="PF01535">
    <property type="entry name" value="PPR"/>
    <property type="match status" value="1"/>
</dbReference>
<protein>
    <submittedName>
        <fullName evidence="5">Pentatricopeptide repeat-containing protein At3g04760, chloroplastic-like</fullName>
    </submittedName>
</protein>
<comment type="similarity">
    <text evidence="1">Belongs to the PPR family. P subfamily.</text>
</comment>
<feature type="repeat" description="PPR" evidence="3">
    <location>
        <begin position="137"/>
        <end position="171"/>
    </location>
</feature>
<dbReference type="PROSITE" id="PS51375">
    <property type="entry name" value="PPR"/>
    <property type="match status" value="4"/>
</dbReference>
<keyword evidence="4" id="KW-1185">Reference proteome</keyword>
<feature type="repeat" description="PPR" evidence="3">
    <location>
        <begin position="67"/>
        <end position="101"/>
    </location>
</feature>
<evidence type="ECO:0000313" key="5">
    <source>
        <dbReference type="RefSeq" id="XP_021862475.2"/>
    </source>
</evidence>
<proteinExistence type="inferred from homology"/>
<name>A0A9R0J9H8_SPIOL</name>
<dbReference type="PANTHER" id="PTHR47941">
    <property type="entry name" value="PENTATRICOPEPTIDE REPEAT-CONTAINING PROTEIN 3, MITOCHONDRIAL"/>
    <property type="match status" value="1"/>
</dbReference>
<reference evidence="4" key="1">
    <citation type="journal article" date="2021" name="Nat. Commun.">
        <title>Genomic analyses provide insights into spinach domestication and the genetic basis of agronomic traits.</title>
        <authorList>
            <person name="Cai X."/>
            <person name="Sun X."/>
            <person name="Xu C."/>
            <person name="Sun H."/>
            <person name="Wang X."/>
            <person name="Ge C."/>
            <person name="Zhang Z."/>
            <person name="Wang Q."/>
            <person name="Fei Z."/>
            <person name="Jiao C."/>
            <person name="Wang Q."/>
        </authorList>
    </citation>
    <scope>NUCLEOTIDE SEQUENCE [LARGE SCALE GENOMIC DNA]</scope>
    <source>
        <strain evidence="4">cv. Varoflay</strain>
    </source>
</reference>
<feature type="repeat" description="PPR" evidence="3">
    <location>
        <begin position="32"/>
        <end position="66"/>
    </location>
</feature>